<dbReference type="PANTHER" id="PTHR48094">
    <property type="entry name" value="PROTEIN/NUCLEIC ACID DEGLYCASE DJ-1-RELATED"/>
    <property type="match status" value="1"/>
</dbReference>
<dbReference type="RefSeq" id="WP_189498405.1">
    <property type="nucleotide sequence ID" value="NZ_BMZH01000009.1"/>
</dbReference>
<keyword evidence="8" id="KW-1185">Reference proteome</keyword>
<feature type="domain" description="DJ-1/PfpI" evidence="6">
    <location>
        <begin position="78"/>
        <end position="201"/>
    </location>
</feature>
<gene>
    <name evidence="7" type="primary">hchA</name>
    <name evidence="7" type="ORF">GCM10009069_22130</name>
</gene>
<evidence type="ECO:0000313" key="7">
    <source>
        <dbReference type="EMBL" id="GHA98762.1"/>
    </source>
</evidence>
<evidence type="ECO:0000256" key="5">
    <source>
        <dbReference type="ARBA" id="ARBA00023204"/>
    </source>
</evidence>
<dbReference type="Pfam" id="PF01965">
    <property type="entry name" value="DJ-1_PfpI"/>
    <property type="match status" value="1"/>
</dbReference>
<keyword evidence="1" id="KW-0963">Cytoplasm</keyword>
<proteinExistence type="predicted"/>
<evidence type="ECO:0000313" key="8">
    <source>
        <dbReference type="Proteomes" id="UP000634004"/>
    </source>
</evidence>
<dbReference type="GO" id="GO:0006281">
    <property type="term" value="P:DNA repair"/>
    <property type="evidence" value="ECO:0007669"/>
    <property type="project" value="UniProtKB-KW"/>
</dbReference>
<reference evidence="7" key="2">
    <citation type="submission" date="2020-09" db="EMBL/GenBank/DDBJ databases">
        <authorList>
            <person name="Sun Q."/>
            <person name="Kim S."/>
        </authorList>
    </citation>
    <scope>NUCLEOTIDE SEQUENCE</scope>
    <source>
        <strain evidence="7">KCTC 32513</strain>
    </source>
</reference>
<evidence type="ECO:0000256" key="2">
    <source>
        <dbReference type="ARBA" id="ARBA00022763"/>
    </source>
</evidence>
<dbReference type="Gene3D" id="3.40.50.880">
    <property type="match status" value="1"/>
</dbReference>
<dbReference type="PANTHER" id="PTHR48094:SF20">
    <property type="entry name" value="PROTEIN_NUCLEIC ACID DEGLYCASE 1"/>
    <property type="match status" value="1"/>
</dbReference>
<sequence length="290" mass="31290">MSLLRKLIKASPTPTGDGAFIPSPLALKLATSSTTDYDGGLYDNPYSGGKLRVLMVCTEERNMVMANGKKFSTGNHPVEMGLPMLHLLSAGFEIDVVTPTGGPVQIEMWAMPEKDEAVKTLFNDFAPKFERPGNLSEFVKKSMTDDTPYIGVFIPGGHGAMLGLPDNADLGKLLRWVHEKDLYTLSICHGPSALLAAHDSVSKEPFIYDGYKIAAFPDSVDKQTPTIGYMPGHMPWYFGEKLTGLGVTITNKKADGACNIDRQLITGASPKAANGFGRLAAETLLDAIHN</sequence>
<evidence type="ECO:0000259" key="6">
    <source>
        <dbReference type="Pfam" id="PF01965"/>
    </source>
</evidence>
<keyword evidence="4" id="KW-0346">Stress response</keyword>
<dbReference type="EMBL" id="BMZH01000009">
    <property type="protein sequence ID" value="GHA98762.1"/>
    <property type="molecule type" value="Genomic_DNA"/>
</dbReference>
<name>A0A8J3G2V7_9PROT</name>
<dbReference type="SUPFAM" id="SSF52317">
    <property type="entry name" value="Class I glutamine amidotransferase-like"/>
    <property type="match status" value="1"/>
</dbReference>
<evidence type="ECO:0000256" key="1">
    <source>
        <dbReference type="ARBA" id="ARBA00022490"/>
    </source>
</evidence>
<keyword evidence="5" id="KW-0234">DNA repair</keyword>
<dbReference type="GO" id="GO:0005737">
    <property type="term" value="C:cytoplasm"/>
    <property type="evidence" value="ECO:0007669"/>
    <property type="project" value="TreeGrafter"/>
</dbReference>
<dbReference type="GO" id="GO:0019172">
    <property type="term" value="F:glyoxalase III activity"/>
    <property type="evidence" value="ECO:0007669"/>
    <property type="project" value="TreeGrafter"/>
</dbReference>
<dbReference type="InterPro" id="IPR029062">
    <property type="entry name" value="Class_I_gatase-like"/>
</dbReference>
<dbReference type="InterPro" id="IPR017283">
    <property type="entry name" value="HchA"/>
</dbReference>
<dbReference type="InterPro" id="IPR050325">
    <property type="entry name" value="Prot/Nucl_acid_deglycase"/>
</dbReference>
<dbReference type="GO" id="GO:0036524">
    <property type="term" value="F:protein deglycase activity"/>
    <property type="evidence" value="ECO:0007669"/>
    <property type="project" value="InterPro"/>
</dbReference>
<dbReference type="NCBIfam" id="NF003168">
    <property type="entry name" value="PRK04155.1"/>
    <property type="match status" value="1"/>
</dbReference>
<keyword evidence="2" id="KW-0227">DNA damage</keyword>
<evidence type="ECO:0000256" key="3">
    <source>
        <dbReference type="ARBA" id="ARBA00022801"/>
    </source>
</evidence>
<dbReference type="InterPro" id="IPR002818">
    <property type="entry name" value="DJ-1/PfpI"/>
</dbReference>
<comment type="caution">
    <text evidence="7">The sequence shown here is derived from an EMBL/GenBank/DDBJ whole genome shotgun (WGS) entry which is preliminary data.</text>
</comment>
<accession>A0A8J3G2V7</accession>
<evidence type="ECO:0000256" key="4">
    <source>
        <dbReference type="ARBA" id="ARBA00023016"/>
    </source>
</evidence>
<dbReference type="Proteomes" id="UP000634004">
    <property type="component" value="Unassembled WGS sequence"/>
</dbReference>
<protein>
    <submittedName>
        <fullName evidence="7">Protein deglycase HchA</fullName>
    </submittedName>
</protein>
<dbReference type="AlphaFoldDB" id="A0A8J3G2V7"/>
<dbReference type="PIRSF" id="PIRSF037798">
    <property type="entry name" value="Chaperone_HchA"/>
    <property type="match status" value="1"/>
</dbReference>
<reference evidence="7" key="1">
    <citation type="journal article" date="2014" name="Int. J. Syst. Evol. Microbiol.">
        <title>Complete genome sequence of Corynebacterium casei LMG S-19264T (=DSM 44701T), isolated from a smear-ripened cheese.</title>
        <authorList>
            <consortium name="US DOE Joint Genome Institute (JGI-PGF)"/>
            <person name="Walter F."/>
            <person name="Albersmeier A."/>
            <person name="Kalinowski J."/>
            <person name="Ruckert C."/>
        </authorList>
    </citation>
    <scope>NUCLEOTIDE SEQUENCE</scope>
    <source>
        <strain evidence="7">KCTC 32513</strain>
    </source>
</reference>
<organism evidence="7 8">
    <name type="scientific">Algimonas arctica</name>
    <dbReference type="NCBI Taxonomy" id="1479486"/>
    <lineage>
        <taxon>Bacteria</taxon>
        <taxon>Pseudomonadati</taxon>
        <taxon>Pseudomonadota</taxon>
        <taxon>Alphaproteobacteria</taxon>
        <taxon>Maricaulales</taxon>
        <taxon>Robiginitomaculaceae</taxon>
        <taxon>Algimonas</taxon>
    </lineage>
</organism>
<keyword evidence="3" id="KW-0378">Hydrolase</keyword>
<dbReference type="GO" id="GO:0019243">
    <property type="term" value="P:methylglyoxal catabolic process to D-lactate via S-lactoyl-glutathione"/>
    <property type="evidence" value="ECO:0007669"/>
    <property type="project" value="TreeGrafter"/>
</dbReference>